<feature type="compositionally biased region" description="Acidic residues" evidence="7">
    <location>
        <begin position="158"/>
        <end position="181"/>
    </location>
</feature>
<evidence type="ECO:0000256" key="5">
    <source>
        <dbReference type="PIRNR" id="PIRNR001473"/>
    </source>
</evidence>
<feature type="compositionally biased region" description="Basic and acidic residues" evidence="7">
    <location>
        <begin position="275"/>
        <end position="287"/>
    </location>
</feature>
<name>S8DYZ1_FOMSC</name>
<comment type="catalytic activity">
    <reaction evidence="1 5 6">
        <text>[protein]-peptidylproline (omega=180) = [protein]-peptidylproline (omega=0)</text>
        <dbReference type="Rhea" id="RHEA:16237"/>
        <dbReference type="Rhea" id="RHEA-COMP:10747"/>
        <dbReference type="Rhea" id="RHEA-COMP:10748"/>
        <dbReference type="ChEBI" id="CHEBI:83833"/>
        <dbReference type="ChEBI" id="CHEBI:83834"/>
        <dbReference type="EC" id="5.2.1.8"/>
    </reaction>
</comment>
<feature type="compositionally biased region" description="Basic and acidic residues" evidence="7">
    <location>
        <begin position="236"/>
        <end position="267"/>
    </location>
</feature>
<dbReference type="GO" id="GO:0003755">
    <property type="term" value="F:peptidyl-prolyl cis-trans isomerase activity"/>
    <property type="evidence" value="ECO:0007669"/>
    <property type="project" value="UniProtKB-KW"/>
</dbReference>
<dbReference type="EC" id="5.2.1.8" evidence="5"/>
<dbReference type="InterPro" id="IPR046357">
    <property type="entry name" value="PPIase_dom_sf"/>
</dbReference>
<dbReference type="eggNOG" id="KOG0552">
    <property type="taxonomic scope" value="Eukaryota"/>
</dbReference>
<dbReference type="STRING" id="743788.S8DYZ1"/>
<evidence type="ECO:0000259" key="8">
    <source>
        <dbReference type="PROSITE" id="PS50059"/>
    </source>
</evidence>
<dbReference type="InterPro" id="IPR001179">
    <property type="entry name" value="PPIase_FKBP_dom"/>
</dbReference>
<keyword evidence="4 5" id="KW-0413">Isomerase</keyword>
<dbReference type="Pfam" id="PF00254">
    <property type="entry name" value="FKBP_C"/>
    <property type="match status" value="1"/>
</dbReference>
<dbReference type="GO" id="GO:0005730">
    <property type="term" value="C:nucleolus"/>
    <property type="evidence" value="ECO:0007669"/>
    <property type="project" value="TreeGrafter"/>
</dbReference>
<evidence type="ECO:0000256" key="6">
    <source>
        <dbReference type="PROSITE-ProRule" id="PRU00277"/>
    </source>
</evidence>
<feature type="domain" description="PPIase FKBP-type" evidence="8">
    <location>
        <begin position="288"/>
        <end position="374"/>
    </location>
</feature>
<comment type="similarity">
    <text evidence="2">Belongs to the FKBP-type PPIase family. FKBP3/4 subfamily.</text>
</comment>
<keyword evidence="3 5" id="KW-0697">Rotamase</keyword>
<sequence>MPVAVALWSLEVKPGEDGIESFVPQSDLRITNIALGAELQDENARSTIKIHYKSLAAPDDDEEDDEKEEEDEEENGPQLVETVLASLTPGKIEQANVDVVLDEDVEVLFEVVGKNTIYLTGNYIDQSPAGVPFNDESDEEDSDLEGYDLRDVSSDVEINPDELEILSDDDRFEEVNDEEPAAETKSKKRPRESDAMEVDGGEEKLSKAQKKKQKKQKGEDGKAVTATEESTPAKEAAPEKAEKAKKADKKDKKDKKEKEKTGGKEQELSGGIKIVDAKVGDGPKAKNGDSLSMRYIGKLQNGKVFDSNKNGTPFRFRLGKGEVIKGWDIGIAGMQVGGERKVTVPPSMGYGSKKSGPIPPNSTLLFEVKLLKIN</sequence>
<evidence type="ECO:0000256" key="2">
    <source>
        <dbReference type="ARBA" id="ARBA00007838"/>
    </source>
</evidence>
<dbReference type="Proteomes" id="UP000015241">
    <property type="component" value="Unassembled WGS sequence"/>
</dbReference>
<dbReference type="Gene3D" id="2.60.120.340">
    <property type="entry name" value="Nucleoplasmin core domain"/>
    <property type="match status" value="1"/>
</dbReference>
<dbReference type="Gene3D" id="3.10.50.40">
    <property type="match status" value="1"/>
</dbReference>
<proteinExistence type="inferred from homology"/>
<dbReference type="EMBL" id="KE504173">
    <property type="protein sequence ID" value="EPS97767.1"/>
    <property type="molecule type" value="Genomic_DNA"/>
</dbReference>
<dbReference type="InterPro" id="IPR023566">
    <property type="entry name" value="PPIase_Fpr3/Fpr4-like"/>
</dbReference>
<feature type="compositionally biased region" description="Acidic residues" evidence="7">
    <location>
        <begin position="58"/>
        <end position="75"/>
    </location>
</feature>
<evidence type="ECO:0000256" key="1">
    <source>
        <dbReference type="ARBA" id="ARBA00000971"/>
    </source>
</evidence>
<dbReference type="FunFam" id="3.10.50.40:FF:000006">
    <property type="entry name" value="Peptidyl-prolyl cis-trans isomerase"/>
    <property type="match status" value="1"/>
</dbReference>
<reference evidence="9 10" key="1">
    <citation type="journal article" date="2012" name="Science">
        <title>The Paleozoic origin of enzymatic lignin decomposition reconstructed from 31 fungal genomes.</title>
        <authorList>
            <person name="Floudas D."/>
            <person name="Binder M."/>
            <person name="Riley R."/>
            <person name="Barry K."/>
            <person name="Blanchette R.A."/>
            <person name="Henrissat B."/>
            <person name="Martinez A.T."/>
            <person name="Otillar R."/>
            <person name="Spatafora J.W."/>
            <person name="Yadav J.S."/>
            <person name="Aerts A."/>
            <person name="Benoit I."/>
            <person name="Boyd A."/>
            <person name="Carlson A."/>
            <person name="Copeland A."/>
            <person name="Coutinho P.M."/>
            <person name="de Vries R.P."/>
            <person name="Ferreira P."/>
            <person name="Findley K."/>
            <person name="Foster B."/>
            <person name="Gaskell J."/>
            <person name="Glotzer D."/>
            <person name="Gorecki P."/>
            <person name="Heitman J."/>
            <person name="Hesse C."/>
            <person name="Hori C."/>
            <person name="Igarashi K."/>
            <person name="Jurgens J.A."/>
            <person name="Kallen N."/>
            <person name="Kersten P."/>
            <person name="Kohler A."/>
            <person name="Kuees U."/>
            <person name="Kumar T.K.A."/>
            <person name="Kuo A."/>
            <person name="LaButti K."/>
            <person name="Larrondo L.F."/>
            <person name="Lindquist E."/>
            <person name="Ling A."/>
            <person name="Lombard V."/>
            <person name="Lucas S."/>
            <person name="Lundell T."/>
            <person name="Martin R."/>
            <person name="McLaughlin D.J."/>
            <person name="Morgenstern I."/>
            <person name="Morin E."/>
            <person name="Murat C."/>
            <person name="Nagy L.G."/>
            <person name="Nolan M."/>
            <person name="Ohm R.A."/>
            <person name="Patyshakuliyeva A."/>
            <person name="Rokas A."/>
            <person name="Ruiz-Duenas F.J."/>
            <person name="Sabat G."/>
            <person name="Salamov A."/>
            <person name="Samejima M."/>
            <person name="Schmutz J."/>
            <person name="Slot J.C."/>
            <person name="St John F."/>
            <person name="Stenlid J."/>
            <person name="Sun H."/>
            <person name="Sun S."/>
            <person name="Syed K."/>
            <person name="Tsang A."/>
            <person name="Wiebenga A."/>
            <person name="Young D."/>
            <person name="Pisabarro A."/>
            <person name="Eastwood D.C."/>
            <person name="Martin F."/>
            <person name="Cullen D."/>
            <person name="Grigoriev I.V."/>
            <person name="Hibbett D.S."/>
        </authorList>
    </citation>
    <scope>NUCLEOTIDE SEQUENCE</scope>
    <source>
        <strain evidence="10">FP-58527</strain>
    </source>
</reference>
<feature type="region of interest" description="Disordered" evidence="7">
    <location>
        <begin position="123"/>
        <end position="290"/>
    </location>
</feature>
<evidence type="ECO:0000256" key="7">
    <source>
        <dbReference type="SAM" id="MobiDB-lite"/>
    </source>
</evidence>
<dbReference type="InterPro" id="IPR041232">
    <property type="entry name" value="NPL"/>
</dbReference>
<protein>
    <recommendedName>
        <fullName evidence="5">FK506-binding protein</fullName>
        <ecNumber evidence="5">5.2.1.8</ecNumber>
    </recommendedName>
</protein>
<dbReference type="FunCoup" id="S8DYZ1">
    <property type="interactions" value="45"/>
</dbReference>
<evidence type="ECO:0000313" key="10">
    <source>
        <dbReference type="Proteomes" id="UP000015241"/>
    </source>
</evidence>
<dbReference type="AlphaFoldDB" id="S8DYZ1"/>
<organism evidence="9 10">
    <name type="scientific">Fomitopsis schrenkii</name>
    <name type="common">Brown rot fungus</name>
    <dbReference type="NCBI Taxonomy" id="2126942"/>
    <lineage>
        <taxon>Eukaryota</taxon>
        <taxon>Fungi</taxon>
        <taxon>Dikarya</taxon>
        <taxon>Basidiomycota</taxon>
        <taxon>Agaricomycotina</taxon>
        <taxon>Agaricomycetes</taxon>
        <taxon>Polyporales</taxon>
        <taxon>Fomitopsis</taxon>
    </lineage>
</organism>
<dbReference type="InParanoid" id="S8DYZ1"/>
<feature type="compositionally biased region" description="Low complexity" evidence="7">
    <location>
        <begin position="226"/>
        <end position="235"/>
    </location>
</feature>
<evidence type="ECO:0000256" key="3">
    <source>
        <dbReference type="ARBA" id="ARBA00023110"/>
    </source>
</evidence>
<dbReference type="Pfam" id="PF17800">
    <property type="entry name" value="NPL"/>
    <property type="match status" value="1"/>
</dbReference>
<dbReference type="SUPFAM" id="SSF54534">
    <property type="entry name" value="FKBP-like"/>
    <property type="match status" value="1"/>
</dbReference>
<evidence type="ECO:0000313" key="9">
    <source>
        <dbReference type="EMBL" id="EPS97767.1"/>
    </source>
</evidence>
<evidence type="ECO:0000256" key="4">
    <source>
        <dbReference type="ARBA" id="ARBA00023235"/>
    </source>
</evidence>
<dbReference type="HOGENOM" id="CLU_022297_3_0_1"/>
<accession>S8DYZ1</accession>
<keyword evidence="10" id="KW-1185">Reference proteome</keyword>
<feature type="compositionally biased region" description="Acidic residues" evidence="7">
    <location>
        <begin position="135"/>
        <end position="146"/>
    </location>
</feature>
<dbReference type="PANTHER" id="PTHR43811:SF19">
    <property type="entry name" value="39 KDA FK506-BINDING NUCLEAR PROTEIN"/>
    <property type="match status" value="1"/>
</dbReference>
<dbReference type="GO" id="GO:0000785">
    <property type="term" value="C:chromatin"/>
    <property type="evidence" value="ECO:0007669"/>
    <property type="project" value="TreeGrafter"/>
</dbReference>
<gene>
    <name evidence="9" type="ORF">FOMPIDRAFT_1024919</name>
</gene>
<dbReference type="PANTHER" id="PTHR43811">
    <property type="entry name" value="FKBP-TYPE PEPTIDYL-PROLYL CIS-TRANS ISOMERASE FKPA"/>
    <property type="match status" value="1"/>
</dbReference>
<feature type="region of interest" description="Disordered" evidence="7">
    <location>
        <begin position="52"/>
        <end position="79"/>
    </location>
</feature>
<dbReference type="PROSITE" id="PS50059">
    <property type="entry name" value="FKBP_PPIASE"/>
    <property type="match status" value="1"/>
</dbReference>
<dbReference type="OrthoDB" id="77911at2759"/>
<dbReference type="PIRSF" id="PIRSF001473">
    <property type="entry name" value="FK506-bp_FPR3"/>
    <property type="match status" value="1"/>
</dbReference>